<dbReference type="InterPro" id="IPR001873">
    <property type="entry name" value="ENaC"/>
</dbReference>
<evidence type="ECO:0000313" key="16">
    <source>
        <dbReference type="Proteomes" id="UP000887566"/>
    </source>
</evidence>
<organism evidence="16 17">
    <name type="scientific">Plectus sambesii</name>
    <dbReference type="NCBI Taxonomy" id="2011161"/>
    <lineage>
        <taxon>Eukaryota</taxon>
        <taxon>Metazoa</taxon>
        <taxon>Ecdysozoa</taxon>
        <taxon>Nematoda</taxon>
        <taxon>Chromadorea</taxon>
        <taxon>Plectida</taxon>
        <taxon>Plectina</taxon>
        <taxon>Plectoidea</taxon>
        <taxon>Plectidae</taxon>
        <taxon>Plectus</taxon>
    </lineage>
</organism>
<feature type="region of interest" description="Disordered" evidence="14">
    <location>
        <begin position="63"/>
        <end position="84"/>
    </location>
</feature>
<feature type="transmembrane region" description="Helical" evidence="15">
    <location>
        <begin position="576"/>
        <end position="593"/>
    </location>
</feature>
<evidence type="ECO:0000256" key="6">
    <source>
        <dbReference type="ARBA" id="ARBA00022989"/>
    </source>
</evidence>
<keyword evidence="16" id="KW-1185">Reference proteome</keyword>
<dbReference type="Proteomes" id="UP000887566">
    <property type="component" value="Unplaced"/>
</dbReference>
<evidence type="ECO:0000313" key="17">
    <source>
        <dbReference type="WBParaSite" id="PSAMB.scaffold4348size14928.g24095.t1"/>
    </source>
</evidence>
<comment type="subcellular location">
    <subcellularLocation>
        <location evidence="1">Membrane</location>
        <topology evidence="1">Multi-pass membrane protein</topology>
    </subcellularLocation>
</comment>
<protein>
    <submittedName>
        <fullName evidence="17">Uncharacterized protein</fullName>
    </submittedName>
</protein>
<feature type="transmembrane region" description="Helical" evidence="15">
    <location>
        <begin position="174"/>
        <end position="192"/>
    </location>
</feature>
<evidence type="ECO:0000256" key="12">
    <source>
        <dbReference type="ARBA" id="ARBA00023303"/>
    </source>
</evidence>
<dbReference type="Pfam" id="PF00858">
    <property type="entry name" value="ASC"/>
    <property type="match status" value="1"/>
</dbReference>
<evidence type="ECO:0000256" key="10">
    <source>
        <dbReference type="ARBA" id="ARBA00023180"/>
    </source>
</evidence>
<sequence>MASMSADGPLASPTPVPSKLVGLLLAVRRFIAWKAEVKEDVPMSAEEEKEMLSSRSVSVATMAVPSVSKQDDRTPLRNRRSSRVSKKSMLMPAITVTQAMDSPSSGACLLPPTTPSSRSSLVSINTSETSSLRSRCSREFRAASHLEIPDIHEQFRRISTFHSFYKAKSRTKRIIWLVVILIGLTLTTHGSYTLTMKYLNDPTISRLTLMNNRSIISLPPATLCIGIRPAHTNAPLDAGDTFHSLLANIKTRQDLLNGNWTRAFIGLAHEYVARVSSWESEMDLPSFRTISNNTSTYASRLKYLESLQIITESLNVSFEDLRNKVGYEIRKNYVDVFILSHSRNTLGKSSFLEQEPNSTWMSENEVCYRVLLNALPIFLQGTFLVIKVGLGTPKLVMDPKLKRQNPAPSYVMLDLYGRPWLGTSSLRPWSFALFDGVIVGRVNMSHVVNLKVSGFYRTLPAVARERRCEDDEQVTQHDCFARCRRAEVKKVCGRERSLLCPHYTHINTTPCFDCLPSCKVWAFELRDTESELPAHEGNDWTRLELRIGSFAYPVFEEQRAWTVYELLGDIGGMCSLWLGVSFLSIIAGASYVVRATMREGYCKILQRRKRASKKSCTDASEHHQRLLQQQQQTVMTYL</sequence>
<evidence type="ECO:0000256" key="5">
    <source>
        <dbReference type="ARBA" id="ARBA00022692"/>
    </source>
</evidence>
<name>A0A914WJX8_9BILA</name>
<dbReference type="GO" id="GO:0005886">
    <property type="term" value="C:plasma membrane"/>
    <property type="evidence" value="ECO:0007669"/>
    <property type="project" value="TreeGrafter"/>
</dbReference>
<keyword evidence="10" id="KW-0325">Glycoprotein</keyword>
<evidence type="ECO:0000256" key="8">
    <source>
        <dbReference type="ARBA" id="ARBA00023065"/>
    </source>
</evidence>
<keyword evidence="8 13" id="KW-0406">Ion transport</keyword>
<proteinExistence type="inferred from homology"/>
<keyword evidence="12 13" id="KW-0407">Ion channel</keyword>
<keyword evidence="7" id="KW-0915">Sodium</keyword>
<evidence type="ECO:0000256" key="1">
    <source>
        <dbReference type="ARBA" id="ARBA00004141"/>
    </source>
</evidence>
<accession>A0A914WJX8</accession>
<dbReference type="GO" id="GO:0015280">
    <property type="term" value="F:ligand-gated sodium channel activity"/>
    <property type="evidence" value="ECO:0007669"/>
    <property type="project" value="TreeGrafter"/>
</dbReference>
<evidence type="ECO:0000256" key="4">
    <source>
        <dbReference type="ARBA" id="ARBA00022461"/>
    </source>
</evidence>
<reference evidence="17" key="1">
    <citation type="submission" date="2022-11" db="UniProtKB">
        <authorList>
            <consortium name="WormBaseParasite"/>
        </authorList>
    </citation>
    <scope>IDENTIFICATION</scope>
</reference>
<dbReference type="AlphaFoldDB" id="A0A914WJX8"/>
<keyword evidence="4 13" id="KW-0894">Sodium channel</keyword>
<evidence type="ECO:0000256" key="9">
    <source>
        <dbReference type="ARBA" id="ARBA00023136"/>
    </source>
</evidence>
<keyword evidence="3 13" id="KW-0813">Transport</keyword>
<evidence type="ECO:0000256" key="15">
    <source>
        <dbReference type="SAM" id="Phobius"/>
    </source>
</evidence>
<evidence type="ECO:0000256" key="7">
    <source>
        <dbReference type="ARBA" id="ARBA00023053"/>
    </source>
</evidence>
<keyword evidence="9 15" id="KW-0472">Membrane</keyword>
<evidence type="ECO:0000256" key="11">
    <source>
        <dbReference type="ARBA" id="ARBA00023201"/>
    </source>
</evidence>
<dbReference type="PANTHER" id="PTHR11690">
    <property type="entry name" value="AMILORIDE-SENSITIVE SODIUM CHANNEL-RELATED"/>
    <property type="match status" value="1"/>
</dbReference>
<evidence type="ECO:0000256" key="2">
    <source>
        <dbReference type="ARBA" id="ARBA00007193"/>
    </source>
</evidence>
<keyword evidence="11 13" id="KW-0739">Sodium transport</keyword>
<dbReference type="WBParaSite" id="PSAMB.scaffold4348size14928.g24095.t1">
    <property type="protein sequence ID" value="PSAMB.scaffold4348size14928.g24095.t1"/>
    <property type="gene ID" value="PSAMB.scaffold4348size14928.g24095"/>
</dbReference>
<keyword evidence="5 13" id="KW-0812">Transmembrane</keyword>
<dbReference type="Gene3D" id="1.10.287.770">
    <property type="entry name" value="YojJ-like"/>
    <property type="match status" value="1"/>
</dbReference>
<comment type="similarity">
    <text evidence="2 13">Belongs to the amiloride-sensitive sodium channel (TC 1.A.6) family.</text>
</comment>
<evidence type="ECO:0000256" key="3">
    <source>
        <dbReference type="ARBA" id="ARBA00022448"/>
    </source>
</evidence>
<evidence type="ECO:0000256" key="14">
    <source>
        <dbReference type="SAM" id="MobiDB-lite"/>
    </source>
</evidence>
<evidence type="ECO:0000256" key="13">
    <source>
        <dbReference type="RuleBase" id="RU000679"/>
    </source>
</evidence>
<keyword evidence="6 15" id="KW-1133">Transmembrane helix</keyword>
<dbReference type="PANTHER" id="PTHR11690:SF227">
    <property type="entry name" value="AMILORIDE-SENSITIVE SODIUM CHANNEL"/>
    <property type="match status" value="1"/>
</dbReference>